<sequence>MFYDFNQNLNLLPFSYIIMAFSVNKFIEEKIECCEVTNDFCVIDKKYLMVKNQNYVLDSVFVSENMTNDMEEFKIVDHFIHSDEYKQYLLIKNITSPGIAERILRKFNFSQNNLLKELKNTKNKNVLNEYKNRYRHKTLDLSKLADNSKSCYLILKLKHGNRDFYTPVIEYNNLKFDFYFKPSKTKRFIYKTVGGASFLLTSAVFYFYFRSKI</sequence>
<keyword evidence="4" id="KW-1185">Reference proteome</keyword>
<comment type="caution">
    <text evidence="2">The sequence shown here is derived from an EMBL/GenBank/DDBJ whole genome shotgun (WGS) entry which is preliminary data.</text>
</comment>
<dbReference type="VEuPathDB" id="MicrosporidiaDB:EHP00_2553"/>
<gene>
    <name evidence="2" type="ORF">EHP00_2553</name>
    <name evidence="3" type="ORF">EHP00_663</name>
</gene>
<dbReference type="VEuPathDB" id="MicrosporidiaDB:EHP00_663"/>
<dbReference type="EMBL" id="MNPJ01000007">
    <property type="protein sequence ID" value="OQS55598.1"/>
    <property type="molecule type" value="Genomic_DNA"/>
</dbReference>
<evidence type="ECO:0000256" key="1">
    <source>
        <dbReference type="SAM" id="Phobius"/>
    </source>
</evidence>
<dbReference type="Proteomes" id="UP000192758">
    <property type="component" value="Unassembled WGS sequence"/>
</dbReference>
<dbReference type="EMBL" id="MNPJ01000009">
    <property type="protein sequence ID" value="OQS55422.1"/>
    <property type="molecule type" value="Genomic_DNA"/>
</dbReference>
<organism evidence="2 4">
    <name type="scientific">Ecytonucleospora hepatopenaei</name>
    <dbReference type="NCBI Taxonomy" id="646526"/>
    <lineage>
        <taxon>Eukaryota</taxon>
        <taxon>Fungi</taxon>
        <taxon>Fungi incertae sedis</taxon>
        <taxon>Microsporidia</taxon>
        <taxon>Enterocytozoonidae</taxon>
        <taxon>Ecytonucleospora</taxon>
    </lineage>
</organism>
<evidence type="ECO:0000313" key="4">
    <source>
        <dbReference type="Proteomes" id="UP000192758"/>
    </source>
</evidence>
<evidence type="ECO:0000313" key="3">
    <source>
        <dbReference type="EMBL" id="OQS55598.1"/>
    </source>
</evidence>
<protein>
    <submittedName>
        <fullName evidence="2">Uncharacterized protein</fullName>
    </submittedName>
</protein>
<keyword evidence="1" id="KW-1133">Transmembrane helix</keyword>
<accession>A0A1W0E884</accession>
<proteinExistence type="predicted"/>
<evidence type="ECO:0000313" key="2">
    <source>
        <dbReference type="EMBL" id="OQS55422.1"/>
    </source>
</evidence>
<feature type="transmembrane region" description="Helical" evidence="1">
    <location>
        <begin position="188"/>
        <end position="209"/>
    </location>
</feature>
<keyword evidence="1" id="KW-0472">Membrane</keyword>
<keyword evidence="1" id="KW-0812">Transmembrane</keyword>
<name>A0A1W0E884_9MICR</name>
<dbReference type="AlphaFoldDB" id="A0A1W0E884"/>
<reference evidence="2 4" key="1">
    <citation type="journal article" date="2017" name="Environ. Microbiol.">
        <title>Decay of the glycolytic pathway and adaptation to intranuclear parasitism within Enterocytozoonidae microsporidia.</title>
        <authorList>
            <person name="Wiredu Boakye D."/>
            <person name="Jaroenlak P."/>
            <person name="Prachumwat A."/>
            <person name="Williams T.A."/>
            <person name="Bateman K.S."/>
            <person name="Itsathitphaisarn O."/>
            <person name="Sritunyalucksana K."/>
            <person name="Paszkiewicz K.H."/>
            <person name="Moore K.A."/>
            <person name="Stentiford G.D."/>
            <person name="Williams B.A."/>
        </authorList>
    </citation>
    <scope>NUCLEOTIDE SEQUENCE [LARGE SCALE GENOMIC DNA]</scope>
    <source>
        <strain evidence="2 4">TH1</strain>
    </source>
</reference>